<evidence type="ECO:0000313" key="1">
    <source>
        <dbReference type="EMBL" id="GFH09830.1"/>
    </source>
</evidence>
<protein>
    <submittedName>
        <fullName evidence="1">Uncharacterized protein</fullName>
    </submittedName>
</protein>
<dbReference type="EMBL" id="BLLF01000267">
    <property type="protein sequence ID" value="GFH09830.1"/>
    <property type="molecule type" value="Genomic_DNA"/>
</dbReference>
<accession>A0A699YI09</accession>
<sequence>MATILMMSCQAQAGQLLKRLGAAVRVDLLVVLAYGAESDRQLGIPGEASSP</sequence>
<name>A0A699YI09_HAELA</name>
<dbReference type="AlphaFoldDB" id="A0A699YI09"/>
<gene>
    <name evidence="1" type="ORF">HaLaN_05046</name>
</gene>
<evidence type="ECO:0000313" key="2">
    <source>
        <dbReference type="Proteomes" id="UP000485058"/>
    </source>
</evidence>
<proteinExistence type="predicted"/>
<organism evidence="1 2">
    <name type="scientific">Haematococcus lacustris</name>
    <name type="common">Green alga</name>
    <name type="synonym">Haematococcus pluvialis</name>
    <dbReference type="NCBI Taxonomy" id="44745"/>
    <lineage>
        <taxon>Eukaryota</taxon>
        <taxon>Viridiplantae</taxon>
        <taxon>Chlorophyta</taxon>
        <taxon>core chlorophytes</taxon>
        <taxon>Chlorophyceae</taxon>
        <taxon>CS clade</taxon>
        <taxon>Chlamydomonadales</taxon>
        <taxon>Haematococcaceae</taxon>
        <taxon>Haematococcus</taxon>
    </lineage>
</organism>
<reference evidence="1 2" key="1">
    <citation type="submission" date="2020-02" db="EMBL/GenBank/DDBJ databases">
        <title>Draft genome sequence of Haematococcus lacustris strain NIES-144.</title>
        <authorList>
            <person name="Morimoto D."/>
            <person name="Nakagawa S."/>
            <person name="Yoshida T."/>
            <person name="Sawayama S."/>
        </authorList>
    </citation>
    <scope>NUCLEOTIDE SEQUENCE [LARGE SCALE GENOMIC DNA]</scope>
    <source>
        <strain evidence="1 2">NIES-144</strain>
    </source>
</reference>
<keyword evidence="2" id="KW-1185">Reference proteome</keyword>
<comment type="caution">
    <text evidence="1">The sequence shown here is derived from an EMBL/GenBank/DDBJ whole genome shotgun (WGS) entry which is preliminary data.</text>
</comment>
<dbReference type="Proteomes" id="UP000485058">
    <property type="component" value="Unassembled WGS sequence"/>
</dbReference>